<accession>A0A3D9JQS2</accession>
<evidence type="ECO:0000259" key="3">
    <source>
        <dbReference type="Pfam" id="PF03446"/>
    </source>
</evidence>
<evidence type="ECO:0000313" key="6">
    <source>
        <dbReference type="EMBL" id="RED76325.1"/>
    </source>
</evidence>
<dbReference type="InterPro" id="IPR013328">
    <property type="entry name" value="6PGD_dom2"/>
</dbReference>
<dbReference type="InterPro" id="IPR029154">
    <property type="entry name" value="HIBADH-like_NADP-bd"/>
</dbReference>
<feature type="domain" description="PilZ" evidence="4">
    <location>
        <begin position="319"/>
        <end position="425"/>
    </location>
</feature>
<dbReference type="Gene3D" id="1.10.1040.10">
    <property type="entry name" value="N-(1-d-carboxylethyl)-l-norvaline Dehydrogenase, domain 2"/>
    <property type="match status" value="1"/>
</dbReference>
<gene>
    <name evidence="6" type="ORF">DFP98_11242</name>
</gene>
<evidence type="ECO:0000259" key="4">
    <source>
        <dbReference type="Pfam" id="PF07238"/>
    </source>
</evidence>
<dbReference type="GO" id="GO:0050661">
    <property type="term" value="F:NADP binding"/>
    <property type="evidence" value="ECO:0007669"/>
    <property type="project" value="InterPro"/>
</dbReference>
<proteinExistence type="inferred from homology"/>
<dbReference type="InterPro" id="IPR008927">
    <property type="entry name" value="6-PGluconate_DH-like_C_sf"/>
</dbReference>
<feature type="domain" description="6-phosphogluconate dehydrogenase NADP-binding" evidence="3">
    <location>
        <begin position="3"/>
        <end position="162"/>
    </location>
</feature>
<reference evidence="6 7" key="1">
    <citation type="submission" date="2018-07" db="EMBL/GenBank/DDBJ databases">
        <title>Genomic Encyclopedia of Type Strains, Phase III (KMG-III): the genomes of soil and plant-associated and newly described type strains.</title>
        <authorList>
            <person name="Whitman W."/>
        </authorList>
    </citation>
    <scope>NUCLEOTIDE SEQUENCE [LARGE SCALE GENOMIC DNA]</scope>
    <source>
        <strain evidence="6 7">CECT 7287</strain>
    </source>
</reference>
<dbReference type="InterPro" id="IPR002204">
    <property type="entry name" value="3-OH-isobutyrate_DH-rel_CS"/>
</dbReference>
<dbReference type="EMBL" id="QRDZ01000012">
    <property type="protein sequence ID" value="RED76325.1"/>
    <property type="molecule type" value="Genomic_DNA"/>
</dbReference>
<name>A0A3D9JQS2_9BACL</name>
<dbReference type="InterPro" id="IPR036291">
    <property type="entry name" value="NAD(P)-bd_dom_sf"/>
</dbReference>
<protein>
    <submittedName>
        <fullName evidence="6">3-hydroxyisobutyrate dehydrogenase-like beta-hydroxyacid dehydrogenase</fullName>
    </submittedName>
</protein>
<feature type="region of interest" description="Disordered" evidence="2">
    <location>
        <begin position="300"/>
        <end position="322"/>
    </location>
</feature>
<sequence>MKSIGFIGLGTMGEPMAANLLRKDYDVLVYNRTEGKADSLAELGADVAASPADLAKRVDVVITMISNDQAIEEVYFGDNGLLQVLKPNTTIIDSSTISPALARRLSAAAAERFCDFIDAPVTGSKPAAIDGTLLFMAGGDRETVAEHEELLLAMGREVIYMGPSGSGANAKLAHNTIVGINAAGLIEGMAIAAKSGIDASAFLRVVQGGGAASKQAELKGRKIIEEDYSVQFSLELMLKDLKLSSVLTDTLGVSTPMLESAKSLFQLGQAAGYGEQDLAALARVYESWIGRRIGESSAAAIEAASPAEESDPSYAEESERRKKARVPLDIPLMMSIYQWEGDGAFRGHTVRGRLLDLSEDGIQIESKSPLEKDMFIVLHFLQESQLPPMTARIIRIERNNDAFSYGCLLTGLPLYQRLQLQEYIAGQH</sequence>
<dbReference type="Pfam" id="PF14833">
    <property type="entry name" value="NAD_binding_11"/>
    <property type="match status" value="1"/>
</dbReference>
<keyword evidence="7" id="KW-1185">Reference proteome</keyword>
<dbReference type="Gene3D" id="2.40.10.220">
    <property type="entry name" value="predicted glycosyltransferase like domains"/>
    <property type="match status" value="1"/>
</dbReference>
<comment type="similarity">
    <text evidence="1">Belongs to the HIBADH-related family.</text>
</comment>
<feature type="domain" description="3-hydroxyisobutyrate dehydrogenase-like NAD-binding" evidence="5">
    <location>
        <begin position="165"/>
        <end position="285"/>
    </location>
</feature>
<dbReference type="Gene3D" id="3.40.50.720">
    <property type="entry name" value="NAD(P)-binding Rossmann-like Domain"/>
    <property type="match status" value="1"/>
</dbReference>
<dbReference type="RefSeq" id="WP_116061622.1">
    <property type="nucleotide sequence ID" value="NZ_QRDZ01000012.1"/>
</dbReference>
<dbReference type="GO" id="GO:0016054">
    <property type="term" value="P:organic acid catabolic process"/>
    <property type="evidence" value="ECO:0007669"/>
    <property type="project" value="UniProtKB-ARBA"/>
</dbReference>
<dbReference type="SUPFAM" id="SSF141371">
    <property type="entry name" value="PilZ domain-like"/>
    <property type="match status" value="1"/>
</dbReference>
<evidence type="ECO:0000256" key="1">
    <source>
        <dbReference type="ARBA" id="ARBA00009080"/>
    </source>
</evidence>
<dbReference type="InterPro" id="IPR006115">
    <property type="entry name" value="6PGDH_NADP-bd"/>
</dbReference>
<comment type="caution">
    <text evidence="6">The sequence shown here is derived from an EMBL/GenBank/DDBJ whole genome shotgun (WGS) entry which is preliminary data.</text>
</comment>
<dbReference type="GO" id="GO:0035438">
    <property type="term" value="F:cyclic-di-GMP binding"/>
    <property type="evidence" value="ECO:0007669"/>
    <property type="project" value="InterPro"/>
</dbReference>
<dbReference type="InterPro" id="IPR009875">
    <property type="entry name" value="PilZ_domain"/>
</dbReference>
<dbReference type="Pfam" id="PF07238">
    <property type="entry name" value="PilZ"/>
    <property type="match status" value="1"/>
</dbReference>
<evidence type="ECO:0000313" key="7">
    <source>
        <dbReference type="Proteomes" id="UP000256977"/>
    </source>
</evidence>
<dbReference type="Proteomes" id="UP000256977">
    <property type="component" value="Unassembled WGS sequence"/>
</dbReference>
<dbReference type="Pfam" id="PF03446">
    <property type="entry name" value="NAD_binding_2"/>
    <property type="match status" value="1"/>
</dbReference>
<dbReference type="SUPFAM" id="SSF51735">
    <property type="entry name" value="NAD(P)-binding Rossmann-fold domains"/>
    <property type="match status" value="1"/>
</dbReference>
<dbReference type="PROSITE" id="PS00895">
    <property type="entry name" value="3_HYDROXYISOBUT_DH"/>
    <property type="match status" value="1"/>
</dbReference>
<dbReference type="PANTHER" id="PTHR43060:SF15">
    <property type="entry name" value="3-HYDROXYISOBUTYRATE DEHYDROGENASE-LIKE 1, MITOCHONDRIAL-RELATED"/>
    <property type="match status" value="1"/>
</dbReference>
<dbReference type="AlphaFoldDB" id="A0A3D9JQS2"/>
<dbReference type="GO" id="GO:0051287">
    <property type="term" value="F:NAD binding"/>
    <property type="evidence" value="ECO:0007669"/>
    <property type="project" value="InterPro"/>
</dbReference>
<dbReference type="OrthoDB" id="9786703at2"/>
<dbReference type="GO" id="GO:0016491">
    <property type="term" value="F:oxidoreductase activity"/>
    <property type="evidence" value="ECO:0007669"/>
    <property type="project" value="InterPro"/>
</dbReference>
<dbReference type="PANTHER" id="PTHR43060">
    <property type="entry name" value="3-HYDROXYISOBUTYRATE DEHYDROGENASE-LIKE 1, MITOCHONDRIAL-RELATED"/>
    <property type="match status" value="1"/>
</dbReference>
<organism evidence="6 7">
    <name type="scientific">Cohnella phaseoli</name>
    <dbReference type="NCBI Taxonomy" id="456490"/>
    <lineage>
        <taxon>Bacteria</taxon>
        <taxon>Bacillati</taxon>
        <taxon>Bacillota</taxon>
        <taxon>Bacilli</taxon>
        <taxon>Bacillales</taxon>
        <taxon>Paenibacillaceae</taxon>
        <taxon>Cohnella</taxon>
    </lineage>
</organism>
<dbReference type="SUPFAM" id="SSF48179">
    <property type="entry name" value="6-phosphogluconate dehydrogenase C-terminal domain-like"/>
    <property type="match status" value="1"/>
</dbReference>
<evidence type="ECO:0000256" key="2">
    <source>
        <dbReference type="SAM" id="MobiDB-lite"/>
    </source>
</evidence>
<evidence type="ECO:0000259" key="5">
    <source>
        <dbReference type="Pfam" id="PF14833"/>
    </source>
</evidence>